<dbReference type="PANTHER" id="PTHR30213">
    <property type="entry name" value="INNER MEMBRANE PROTEIN YHJD"/>
    <property type="match status" value="1"/>
</dbReference>
<evidence type="ECO:0000256" key="1">
    <source>
        <dbReference type="ARBA" id="ARBA00004651"/>
    </source>
</evidence>
<dbReference type="PANTHER" id="PTHR30213:SF0">
    <property type="entry name" value="UPF0761 MEMBRANE PROTEIN YIHY"/>
    <property type="match status" value="1"/>
</dbReference>
<keyword evidence="9" id="KW-1185">Reference proteome</keyword>
<keyword evidence="3 7" id="KW-0997">Cell inner membrane</keyword>
<dbReference type="RefSeq" id="WP_013292520.1">
    <property type="nucleotide sequence ID" value="NC_014394.1"/>
</dbReference>
<dbReference type="GO" id="GO:0005886">
    <property type="term" value="C:plasma membrane"/>
    <property type="evidence" value="ECO:0007669"/>
    <property type="project" value="UniProtKB-SubCell"/>
</dbReference>
<feature type="transmembrane region" description="Helical" evidence="7">
    <location>
        <begin position="92"/>
        <end position="111"/>
    </location>
</feature>
<organism evidence="8 9">
    <name type="scientific">Gallionella capsiferriformans (strain ES-2)</name>
    <name type="common">Gallionella ferruginea capsiferriformans (strain ES-2)</name>
    <dbReference type="NCBI Taxonomy" id="395494"/>
    <lineage>
        <taxon>Bacteria</taxon>
        <taxon>Pseudomonadati</taxon>
        <taxon>Pseudomonadota</taxon>
        <taxon>Betaproteobacteria</taxon>
        <taxon>Nitrosomonadales</taxon>
        <taxon>Gallionellaceae</taxon>
        <taxon>Gallionella</taxon>
    </lineage>
</organism>
<sequence>MQSQELFSFIRFVAARFRQDRCVQIASSLTFTTLLSVVPLITIALTLFSAFPVFGDFSTQIKTYLLGNLMPETAGRVITHYMEQFAESAGRLSALGVLFLTVTAMLMMLTIDHAFNIIWRVSRPRTLLKRLVIYWAVLTLAPVLVGASLSLTSWLVGLSMGYAKNIPFFGVGMLKALPVIFTTLAFAMLFRLVPNRYVPLSHALIGGIVASALFETMNRVFGYYISHFPTYKLVYGAFASVPIFLMWVYFSWLTILLGAVVAASLPHWRTTEAPYLPAVVKMLDALRVLKLMSDGMRQGVVMTIPALSSKLHLGFFTLEEIIERLVSADLVRKAEGHGWLMMRDAAHIQASELLHLFVLDRSSLLVEEGDDPLKQWLAKCAASLESNTAVSLQTLFDEAV</sequence>
<dbReference type="KEGG" id="gca:Galf_0534"/>
<evidence type="ECO:0000313" key="9">
    <source>
        <dbReference type="Proteomes" id="UP000001235"/>
    </source>
</evidence>
<keyword evidence="4 7" id="KW-0812">Transmembrane</keyword>
<keyword evidence="6 7" id="KW-0472">Membrane</keyword>
<comment type="similarity">
    <text evidence="7">Belongs to the UPF0761 family.</text>
</comment>
<gene>
    <name evidence="8" type="ordered locus">Galf_0534</name>
</gene>
<dbReference type="InterPro" id="IPR017039">
    <property type="entry name" value="Virul_fac_BrkB"/>
</dbReference>
<evidence type="ECO:0000256" key="2">
    <source>
        <dbReference type="ARBA" id="ARBA00022475"/>
    </source>
</evidence>
<evidence type="ECO:0000256" key="7">
    <source>
        <dbReference type="HAMAP-Rule" id="MF_00672"/>
    </source>
</evidence>
<dbReference type="eggNOG" id="COG1295">
    <property type="taxonomic scope" value="Bacteria"/>
</dbReference>
<protein>
    <recommendedName>
        <fullName evidence="7">UPF0761 membrane protein Galf_0534</fullName>
    </recommendedName>
</protein>
<dbReference type="STRING" id="395494.Galf_0534"/>
<dbReference type="Proteomes" id="UP000001235">
    <property type="component" value="Chromosome"/>
</dbReference>
<evidence type="ECO:0000256" key="3">
    <source>
        <dbReference type="ARBA" id="ARBA00022519"/>
    </source>
</evidence>
<evidence type="ECO:0000313" key="8">
    <source>
        <dbReference type="EMBL" id="ADL54577.1"/>
    </source>
</evidence>
<dbReference type="Pfam" id="PF03631">
    <property type="entry name" value="Virul_fac_BrkB"/>
    <property type="match status" value="1"/>
</dbReference>
<dbReference type="NCBIfam" id="TIGR00765">
    <property type="entry name" value="yihY_not_rbn"/>
    <property type="match status" value="1"/>
</dbReference>
<evidence type="ECO:0000256" key="5">
    <source>
        <dbReference type="ARBA" id="ARBA00022989"/>
    </source>
</evidence>
<keyword evidence="5 7" id="KW-1133">Transmembrane helix</keyword>
<evidence type="ECO:0000256" key="6">
    <source>
        <dbReference type="ARBA" id="ARBA00023136"/>
    </source>
</evidence>
<comment type="subcellular location">
    <subcellularLocation>
        <location evidence="7">Cell inner membrane</location>
        <topology evidence="7">Multi-pass membrane protein</topology>
    </subcellularLocation>
    <subcellularLocation>
        <location evidence="1">Cell membrane</location>
        <topology evidence="1">Multi-pass membrane protein</topology>
    </subcellularLocation>
</comment>
<feature type="transmembrane region" description="Helical" evidence="7">
    <location>
        <begin position="168"/>
        <end position="190"/>
    </location>
</feature>
<accession>D9SCB2</accession>
<name>D9SCB2_GALCS</name>
<dbReference type="HOGENOM" id="CLU_032288_1_0_4"/>
<dbReference type="EMBL" id="CP002159">
    <property type="protein sequence ID" value="ADL54577.1"/>
    <property type="molecule type" value="Genomic_DNA"/>
</dbReference>
<dbReference type="HAMAP" id="MF_00672">
    <property type="entry name" value="UPF0761"/>
    <property type="match status" value="1"/>
</dbReference>
<keyword evidence="2 7" id="KW-1003">Cell membrane</keyword>
<feature type="transmembrane region" description="Helical" evidence="7">
    <location>
        <begin position="132"/>
        <end position="156"/>
    </location>
</feature>
<feature type="transmembrane region" description="Helical" evidence="7">
    <location>
        <begin position="25"/>
        <end position="48"/>
    </location>
</feature>
<feature type="transmembrane region" description="Helical" evidence="7">
    <location>
        <begin position="197"/>
        <end position="214"/>
    </location>
</feature>
<reference evidence="8 9" key="1">
    <citation type="submission" date="2010-08" db="EMBL/GenBank/DDBJ databases">
        <title>Complete sequence of Gallionella capsiferriformans ES-2.</title>
        <authorList>
            <consortium name="US DOE Joint Genome Institute"/>
            <person name="Lucas S."/>
            <person name="Copeland A."/>
            <person name="Lapidus A."/>
            <person name="Cheng J.-F."/>
            <person name="Bruce D."/>
            <person name="Goodwin L."/>
            <person name="Pitluck S."/>
            <person name="Chertkov O."/>
            <person name="Davenport K.W."/>
            <person name="Detter J.C."/>
            <person name="Han C."/>
            <person name="Tapia R."/>
            <person name="Land M."/>
            <person name="Hauser L."/>
            <person name="Chang Y.-J."/>
            <person name="Jeffries C."/>
            <person name="Kyrpides N."/>
            <person name="Ivanova N."/>
            <person name="Mikhailova N."/>
            <person name="Shelobolina E.S."/>
            <person name="Picardal F."/>
            <person name="Roden E."/>
            <person name="Emerson D."/>
            <person name="Woyke T."/>
        </authorList>
    </citation>
    <scope>NUCLEOTIDE SEQUENCE [LARGE SCALE GENOMIC DNA]</scope>
    <source>
        <strain evidence="8 9">ES-2</strain>
    </source>
</reference>
<feature type="transmembrane region" description="Helical" evidence="7">
    <location>
        <begin position="234"/>
        <end position="262"/>
    </location>
</feature>
<dbReference type="AlphaFoldDB" id="D9SCB2"/>
<evidence type="ECO:0000256" key="4">
    <source>
        <dbReference type="ARBA" id="ARBA00022692"/>
    </source>
</evidence>
<dbReference type="OrthoDB" id="9808671at2"/>
<dbReference type="InterPro" id="IPR023679">
    <property type="entry name" value="UPF0761_bac"/>
</dbReference>
<proteinExistence type="inferred from homology"/>